<keyword evidence="8" id="KW-1185">Reference proteome</keyword>
<dbReference type="PANTHER" id="PTHR22957:SF502">
    <property type="entry name" value="SMALL G PROTEIN SIGNALING MODULATOR 2-RELATED"/>
    <property type="match status" value="1"/>
</dbReference>
<dbReference type="CDD" id="cd17687">
    <property type="entry name" value="RUN_SGSM1_like"/>
    <property type="match status" value="1"/>
</dbReference>
<comment type="similarity">
    <text evidence="2">Belongs to the RUTBC family.</text>
</comment>
<dbReference type="FunFam" id="1.10.8.270:FF:000064">
    <property type="entry name" value="Small G protein-signaling modulator 1b"/>
    <property type="match status" value="1"/>
</dbReference>
<dbReference type="Proteomes" id="UP000681722">
    <property type="component" value="Unassembled WGS sequence"/>
</dbReference>
<evidence type="ECO:0000259" key="5">
    <source>
        <dbReference type="PROSITE" id="PS50826"/>
    </source>
</evidence>
<dbReference type="Pfam" id="PF12068">
    <property type="entry name" value="PH_RBD"/>
    <property type="match status" value="1"/>
</dbReference>
<feature type="compositionally biased region" description="Low complexity" evidence="3">
    <location>
        <begin position="533"/>
        <end position="547"/>
    </location>
</feature>
<proteinExistence type="inferred from homology"/>
<dbReference type="Gene3D" id="2.30.29.230">
    <property type="match status" value="1"/>
</dbReference>
<dbReference type="SMART" id="SM00164">
    <property type="entry name" value="TBC"/>
    <property type="match status" value="1"/>
</dbReference>
<evidence type="ECO:0000313" key="6">
    <source>
        <dbReference type="EMBL" id="CAF1081725.1"/>
    </source>
</evidence>
<dbReference type="Gene3D" id="1.10.8.270">
    <property type="entry name" value="putative rabgap domain of human tbc1 domain family member 14 like domains"/>
    <property type="match status" value="1"/>
</dbReference>
<dbReference type="PROSITE" id="PS50086">
    <property type="entry name" value="TBC_RABGAP"/>
    <property type="match status" value="1"/>
</dbReference>
<protein>
    <recommendedName>
        <fullName evidence="9">Small G protein signaling modulator 1</fullName>
    </recommendedName>
</protein>
<evidence type="ECO:0008006" key="9">
    <source>
        <dbReference type="Google" id="ProtNLM"/>
    </source>
</evidence>
<sequence>MITALVDIVFDLQSIYDQHKILDQKVVLCIMYECYNPCRLFVIEEEVREKLLWNLKREVKQMMEEAVMKKCIHEENCIITTLCGAVEACLLHGLKRRAVGLFKTSTTMALLQKIAKQCPEAADVVKTVDENDSFSISKKLSSITHHITSIEETRRTLKAAWYSRYLWIRTALINRSLHKIVDFIIRNALKYYEPYALVADSVQGPIFSSLLAGPCALEFTKMKTTDHFWSDPPAAEIVQRHRMHSTRQTSSKLSPKLKPRLQMNLKRHTSSSSEETRITLPTSNPARDYVESLHQNAKSQLIYGKNNVLVQPKEGQDPLPGYLSLHLTNNDVILKWTPNQLMNGYSSLNGSSSTGSEISENPKRTRCSSKTADVLYSSVYWDYAIYLNMSNIVYLHCHQHLDGDRIVLVAKDGVQHPPFHIKDKGGHLLAFLSCLESGLSPNGKLDPPLWFEKDKGKIFPKLHRRNDQQQNESQVSPSATPSSDEEEEIGDYVFRIVFYQDHNMVNPKQWQWSTSLSSASQNSALPLTDTTTSSVSSQSGSSVSQISPLSTVNSPSLTESFASSSISSTECSSGIHKSVSVRTSIASLCDTMRQQILSRAFYGWIAYCRHLKTVRTHLAALVYPGTYLNDREQDTALTIDAWTELFLDRQSLHLPIDKKEIYRRIYYGGCAPSIRKQVWPFLLMHYPFESTIEEREEINRTTAENYKRLAIDWRDAEDIVCRLDRELYGRKGARLISSTLDSNDTSIVPAVNPELITNDKTLLIRKDSSFSNDVFFEDCTFHSIVLPIEEESSRQSTPLCENQPITSNSALIVTIRTQSVIDRASPYHVIETSCADDDASEILTTDWNLQTDDNHQTNEDENENNDVINDQNKEMVDDNAQCTNERRFHISSPSSSLTSSMDVYMDAVDILQEQQDQKSDDSLIPVYYGRFTKETIDLFSSNLHRIDKDVARCDRNYIYYSNLNNLKKLRNIMCTYVWDNLSIGYIQGMCDLVAPLLVVFDEEVITYSCFCYLMKRLVPNFPHGAGMDQHFANMRSLLKILDSELYEHIHRTGDFTHFYFCYRWFLLDFKREFVYNDIFRVWEIIASARRLVSKRFVLFIALSMLKCYRDIILDNRMDFTDIIRFFNEMAERHDATEILRTARDLVLELQKVIDNK</sequence>
<dbReference type="InterPro" id="IPR035969">
    <property type="entry name" value="Rab-GAP_TBC_sf"/>
</dbReference>
<dbReference type="InterPro" id="IPR004012">
    <property type="entry name" value="Run_dom"/>
</dbReference>
<dbReference type="Proteomes" id="UP000663829">
    <property type="component" value="Unassembled WGS sequence"/>
</dbReference>
<feature type="domain" description="Rab-GAP TBC" evidence="4">
    <location>
        <begin position="669"/>
        <end position="1089"/>
    </location>
</feature>
<name>A0A814MQ99_9BILA</name>
<dbReference type="GO" id="GO:0031410">
    <property type="term" value="C:cytoplasmic vesicle"/>
    <property type="evidence" value="ECO:0007669"/>
    <property type="project" value="UniProtKB-ARBA"/>
</dbReference>
<dbReference type="EMBL" id="CAJOBC010004985">
    <property type="protein sequence ID" value="CAF3847490.1"/>
    <property type="molecule type" value="Genomic_DNA"/>
</dbReference>
<reference evidence="6" key="1">
    <citation type="submission" date="2021-02" db="EMBL/GenBank/DDBJ databases">
        <authorList>
            <person name="Nowell W R."/>
        </authorList>
    </citation>
    <scope>NUCLEOTIDE SEQUENCE</scope>
</reference>
<dbReference type="Pfam" id="PF00566">
    <property type="entry name" value="RabGAP-TBC"/>
    <property type="match status" value="1"/>
</dbReference>
<dbReference type="CDD" id="cd15784">
    <property type="entry name" value="PH_RUTBC"/>
    <property type="match status" value="1"/>
</dbReference>
<dbReference type="InterPro" id="IPR000195">
    <property type="entry name" value="Rab-GAP-TBC_dom"/>
</dbReference>
<dbReference type="EMBL" id="CAJNOQ010004986">
    <property type="protein sequence ID" value="CAF1081725.1"/>
    <property type="molecule type" value="Genomic_DNA"/>
</dbReference>
<evidence type="ECO:0000256" key="2">
    <source>
        <dbReference type="ARBA" id="ARBA00034124"/>
    </source>
</evidence>
<feature type="domain" description="RUN" evidence="5">
    <location>
        <begin position="73"/>
        <end position="226"/>
    </location>
</feature>
<feature type="compositionally biased region" description="Polar residues" evidence="3">
    <location>
        <begin position="468"/>
        <end position="482"/>
    </location>
</feature>
<dbReference type="SUPFAM" id="SSF47923">
    <property type="entry name" value="Ypt/Rab-GAP domain of gyp1p"/>
    <property type="match status" value="2"/>
</dbReference>
<keyword evidence="1" id="KW-0343">GTPase activation</keyword>
<evidence type="ECO:0000259" key="4">
    <source>
        <dbReference type="PROSITE" id="PS50086"/>
    </source>
</evidence>
<dbReference type="Gene3D" id="1.20.58.900">
    <property type="match status" value="1"/>
</dbReference>
<dbReference type="Gene3D" id="1.10.472.80">
    <property type="entry name" value="Ypt/Rab-GAP domain of gyp1p, domain 3"/>
    <property type="match status" value="1"/>
</dbReference>
<evidence type="ECO:0000256" key="1">
    <source>
        <dbReference type="ARBA" id="ARBA00022468"/>
    </source>
</evidence>
<dbReference type="InterPro" id="IPR037745">
    <property type="entry name" value="SGSM1/2"/>
</dbReference>
<dbReference type="Pfam" id="PF02759">
    <property type="entry name" value="RUN"/>
    <property type="match status" value="1"/>
</dbReference>
<evidence type="ECO:0000313" key="7">
    <source>
        <dbReference type="EMBL" id="CAF3847490.1"/>
    </source>
</evidence>
<feature type="region of interest" description="Disordered" evidence="3">
    <location>
        <begin position="527"/>
        <end position="552"/>
    </location>
</feature>
<comment type="caution">
    <text evidence="6">The sequence shown here is derived from an EMBL/GenBank/DDBJ whole genome shotgun (WGS) entry which is preliminary data.</text>
</comment>
<dbReference type="PROSITE" id="PS50826">
    <property type="entry name" value="RUN"/>
    <property type="match status" value="1"/>
</dbReference>
<dbReference type="AlphaFoldDB" id="A0A814MQ99"/>
<dbReference type="SUPFAM" id="SSF140741">
    <property type="entry name" value="RUN domain-like"/>
    <property type="match status" value="1"/>
</dbReference>
<dbReference type="SMART" id="SM00593">
    <property type="entry name" value="RUN"/>
    <property type="match status" value="1"/>
</dbReference>
<dbReference type="GO" id="GO:0005096">
    <property type="term" value="F:GTPase activator activity"/>
    <property type="evidence" value="ECO:0007669"/>
    <property type="project" value="UniProtKB-KW"/>
</dbReference>
<organism evidence="6 8">
    <name type="scientific">Didymodactylos carnosus</name>
    <dbReference type="NCBI Taxonomy" id="1234261"/>
    <lineage>
        <taxon>Eukaryota</taxon>
        <taxon>Metazoa</taxon>
        <taxon>Spiralia</taxon>
        <taxon>Gnathifera</taxon>
        <taxon>Rotifera</taxon>
        <taxon>Eurotatoria</taxon>
        <taxon>Bdelloidea</taxon>
        <taxon>Philodinida</taxon>
        <taxon>Philodinidae</taxon>
        <taxon>Didymodactylos</taxon>
    </lineage>
</organism>
<feature type="region of interest" description="Disordered" evidence="3">
    <location>
        <begin position="265"/>
        <end position="285"/>
    </location>
</feature>
<dbReference type="OrthoDB" id="10264062at2759"/>
<feature type="region of interest" description="Disordered" evidence="3">
    <location>
        <begin position="463"/>
        <end position="486"/>
    </location>
</feature>
<dbReference type="FunFam" id="1.10.472.80:FF:000004">
    <property type="entry name" value="Small G protein signaling modulator 1"/>
    <property type="match status" value="1"/>
</dbReference>
<dbReference type="PANTHER" id="PTHR22957">
    <property type="entry name" value="TBC1 DOMAIN FAMILY MEMBER GTPASE-ACTIVATING PROTEIN"/>
    <property type="match status" value="1"/>
</dbReference>
<gene>
    <name evidence="6" type="ORF">GPM918_LOCUS17804</name>
    <name evidence="7" type="ORF">SRO942_LOCUS17798</name>
</gene>
<evidence type="ECO:0000313" key="8">
    <source>
        <dbReference type="Proteomes" id="UP000663829"/>
    </source>
</evidence>
<dbReference type="InterPro" id="IPR021935">
    <property type="entry name" value="SGSM1/2_RBD"/>
</dbReference>
<evidence type="ECO:0000256" key="3">
    <source>
        <dbReference type="SAM" id="MobiDB-lite"/>
    </source>
</evidence>
<dbReference type="InterPro" id="IPR037213">
    <property type="entry name" value="Run_dom_sf"/>
</dbReference>
<accession>A0A814MQ99</accession>